<dbReference type="AlphaFoldDB" id="A0A0U4ZXZ6"/>
<gene>
    <name evidence="1" type="ORF">ASPCAL07545</name>
</gene>
<dbReference type="EMBL" id="CDMC01000006">
    <property type="protein sequence ID" value="CEN60873.1"/>
    <property type="molecule type" value="Genomic_DNA"/>
</dbReference>
<evidence type="ECO:0000313" key="2">
    <source>
        <dbReference type="Proteomes" id="UP000054771"/>
    </source>
</evidence>
<proteinExistence type="predicted"/>
<organism evidence="1 2">
    <name type="scientific">Aspergillus calidoustus</name>
    <dbReference type="NCBI Taxonomy" id="454130"/>
    <lineage>
        <taxon>Eukaryota</taxon>
        <taxon>Fungi</taxon>
        <taxon>Dikarya</taxon>
        <taxon>Ascomycota</taxon>
        <taxon>Pezizomycotina</taxon>
        <taxon>Eurotiomycetes</taxon>
        <taxon>Eurotiomycetidae</taxon>
        <taxon>Eurotiales</taxon>
        <taxon>Aspergillaceae</taxon>
        <taxon>Aspergillus</taxon>
        <taxon>Aspergillus subgen. Nidulantes</taxon>
    </lineage>
</organism>
<sequence length="216" mass="24181">MYEMVRTRMDLQWVEDATLDRKGVDEVRSSFQKPQAAMPSVDEEPRLSRDPWNVDLPIPYHKDRQVALFVDEECISSLLGPLGQETPLPDTAAAIRKHARGSYIIAVEGGYSPKRGYSSSQAPEPYRGWAKIAVAVIFTELCPARLYINTLLPPDKIYSQSSGAPRAAGLGEGRTISFFSARGRCRLYIFTQVVWVDRAMTDVHAAQSYNSRIEIA</sequence>
<accession>A0A0U4ZXZ6</accession>
<evidence type="ECO:0000313" key="1">
    <source>
        <dbReference type="EMBL" id="CEN60873.1"/>
    </source>
</evidence>
<protein>
    <submittedName>
        <fullName evidence="1">Uncharacterized protein</fullName>
    </submittedName>
</protein>
<name>A0A0U4ZXZ6_ASPCI</name>
<keyword evidence="2" id="KW-1185">Reference proteome</keyword>
<reference evidence="2" key="1">
    <citation type="journal article" date="2016" name="Genome Announc.">
        <title>Draft genome sequences of fungus Aspergillus calidoustus.</title>
        <authorList>
            <person name="Horn F."/>
            <person name="Linde J."/>
            <person name="Mattern D.J."/>
            <person name="Walther G."/>
            <person name="Guthke R."/>
            <person name="Scherlach K."/>
            <person name="Martin K."/>
            <person name="Brakhage A.A."/>
            <person name="Petzke L."/>
            <person name="Valiante V."/>
        </authorList>
    </citation>
    <scope>NUCLEOTIDE SEQUENCE [LARGE SCALE GENOMIC DNA]</scope>
    <source>
        <strain evidence="2">SF006504</strain>
    </source>
</reference>
<dbReference type="OrthoDB" id="4424523at2759"/>
<dbReference type="Proteomes" id="UP000054771">
    <property type="component" value="Unassembled WGS sequence"/>
</dbReference>